<protein>
    <submittedName>
        <fullName evidence="1">Uncharacterized protein</fullName>
    </submittedName>
</protein>
<accession>M1IE89</accession>
<proteinExistence type="predicted"/>
<evidence type="ECO:0000313" key="2">
    <source>
        <dbReference type="Proteomes" id="UP000011292"/>
    </source>
</evidence>
<reference evidence="1 2" key="1">
    <citation type="journal article" date="2013" name="Virology">
        <title>Genomic characterization of six novel Bacillus pumilus bacteriophages.</title>
        <authorList>
            <person name="Lorenz L."/>
            <person name="Lins B."/>
            <person name="Barrett J."/>
            <person name="Montgomery A."/>
            <person name="Trapani S."/>
            <person name="Schindler A."/>
            <person name="Christie G.E."/>
            <person name="Cresawn S.G."/>
            <person name="Temple L."/>
        </authorList>
    </citation>
    <scope>NUCLEOTIDE SEQUENCE [LARGE SCALE GENOMIC DNA]</scope>
</reference>
<dbReference type="RefSeq" id="YP_007517613.1">
    <property type="nucleotide sequence ID" value="NC_020479.1"/>
</dbReference>
<dbReference type="EMBL" id="KC330679">
    <property type="protein sequence ID" value="AGE60756.1"/>
    <property type="molecule type" value="Genomic_DNA"/>
</dbReference>
<evidence type="ECO:0000313" key="1">
    <source>
        <dbReference type="EMBL" id="AGE60756.1"/>
    </source>
</evidence>
<sequence>MLEVTSKQGRAIRAFLDEVKELSLQKRISQAVTNHGSFEGDLAFLNELSMDDIITVIVTQEFKVVYSKFEQHEILMSSLYLGGDPIVQKFASYIIGLRNANKFFGANYDHPILDEKYIFVNEQGEVYDYPEQFIEEGKEYEYIHMFPNRINELDEFLIERGL</sequence>
<dbReference type="Proteomes" id="UP000011292">
    <property type="component" value="Segment"/>
</dbReference>
<dbReference type="GeneID" id="14697891"/>
<gene>
    <name evidence="1" type="ORF">CURLY_69</name>
</gene>
<keyword evidence="2" id="KW-1185">Reference proteome</keyword>
<organism evidence="1 2">
    <name type="scientific">Bacillus phage Curly</name>
    <dbReference type="NCBI Taxonomy" id="2880541"/>
    <lineage>
        <taxon>Viruses</taxon>
        <taxon>Duplodnaviria</taxon>
        <taxon>Heunggongvirae</taxon>
        <taxon>Uroviricota</taxon>
        <taxon>Caudoviricetes</taxon>
        <taxon>Ehrlichviridae</taxon>
        <taxon>Andromedavirus</taxon>
        <taxon>Andromedavirus bolokhovo</taxon>
        <taxon>Andromedavirus curly</taxon>
    </lineage>
</organism>
<name>M1IE89_9CAUD</name>
<dbReference type="KEGG" id="vg:14697891"/>